<dbReference type="PANTHER" id="PTHR40047:SF1">
    <property type="entry name" value="UPF0703 PROTEIN YCGQ"/>
    <property type="match status" value="1"/>
</dbReference>
<evidence type="ECO:0000313" key="6">
    <source>
        <dbReference type="Proteomes" id="UP001519287"/>
    </source>
</evidence>
<dbReference type="InterPro" id="IPR052955">
    <property type="entry name" value="UPF0703_membrane_permease"/>
</dbReference>
<keyword evidence="2" id="KW-1133">Transmembrane helix</keyword>
<sequence>MNEERSLTFHYFFRAAILLGFSIYIIYLSKSGNLMYYIAPRMESYVKYAAVALFVIAAYQVFLAIRTYSDQTEACDCEHVPPRSFWRNFMIYGLFLFPLLLGFSMPDAIMGSDIAAVKGMNLSSNIQVKAPPTDDGSDGSDKLAAPKDSMPTDSSQSNVLDERLTEPIEPTELTEPIESTKFTEDSSSVSVEDEKLKALFVADKYTEDFAKLGMRLYKKELIQVKEEGFMELLTAVDLFKDNFVGKAMEIEGFVYREDNMGPNQFVVSRLAMQCCSADAEPYGVLVESSLATGFLKDTWVKIKGTIGKTTYNEMEIMKLDAVRIEKIEKSETPYVYPYFDDFDTLE</sequence>
<organism evidence="5 6">
    <name type="scientific">Paenibacillus eucommiae</name>
    <dbReference type="NCBI Taxonomy" id="1355755"/>
    <lineage>
        <taxon>Bacteria</taxon>
        <taxon>Bacillati</taxon>
        <taxon>Bacillota</taxon>
        <taxon>Bacilli</taxon>
        <taxon>Bacillales</taxon>
        <taxon>Paenibacillaceae</taxon>
        <taxon>Paenibacillus</taxon>
    </lineage>
</organism>
<evidence type="ECO:0000256" key="1">
    <source>
        <dbReference type="SAM" id="MobiDB-lite"/>
    </source>
</evidence>
<dbReference type="Pfam" id="PF21537">
    <property type="entry name" value="DUF1980_C"/>
    <property type="match status" value="1"/>
</dbReference>
<dbReference type="InterPro" id="IPR048493">
    <property type="entry name" value="DUF1980_N"/>
</dbReference>
<keyword evidence="6" id="KW-1185">Reference proteome</keyword>
<feature type="compositionally biased region" description="Low complexity" evidence="1">
    <location>
        <begin position="167"/>
        <end position="177"/>
    </location>
</feature>
<keyword evidence="2" id="KW-0472">Membrane</keyword>
<protein>
    <submittedName>
        <fullName evidence="5">Repeat protein (TIGR03943 family)</fullName>
    </submittedName>
</protein>
<evidence type="ECO:0000259" key="3">
    <source>
        <dbReference type="Pfam" id="PF09323"/>
    </source>
</evidence>
<feature type="domain" description="DUF1980" evidence="4">
    <location>
        <begin position="202"/>
        <end position="337"/>
    </location>
</feature>
<feature type="transmembrane region" description="Helical" evidence="2">
    <location>
        <begin position="85"/>
        <end position="103"/>
    </location>
</feature>
<dbReference type="RefSeq" id="WP_209973576.1">
    <property type="nucleotide sequence ID" value="NZ_JAGGLB010000014.1"/>
</dbReference>
<gene>
    <name evidence="5" type="ORF">J2Z66_004112</name>
</gene>
<dbReference type="Pfam" id="PF09323">
    <property type="entry name" value="DUF1980"/>
    <property type="match status" value="1"/>
</dbReference>
<feature type="domain" description="DUF1980" evidence="3">
    <location>
        <begin position="13"/>
        <end position="121"/>
    </location>
</feature>
<accession>A0ABS4IY96</accession>
<dbReference type="InterPro" id="IPR015402">
    <property type="entry name" value="DUF1980"/>
</dbReference>
<feature type="region of interest" description="Disordered" evidence="1">
    <location>
        <begin position="127"/>
        <end position="186"/>
    </location>
</feature>
<feature type="transmembrane region" description="Helical" evidence="2">
    <location>
        <begin position="48"/>
        <end position="65"/>
    </location>
</feature>
<dbReference type="Proteomes" id="UP001519287">
    <property type="component" value="Unassembled WGS sequence"/>
</dbReference>
<reference evidence="5 6" key="1">
    <citation type="submission" date="2021-03" db="EMBL/GenBank/DDBJ databases">
        <title>Genomic Encyclopedia of Type Strains, Phase IV (KMG-IV): sequencing the most valuable type-strain genomes for metagenomic binning, comparative biology and taxonomic classification.</title>
        <authorList>
            <person name="Goeker M."/>
        </authorList>
    </citation>
    <scope>NUCLEOTIDE SEQUENCE [LARGE SCALE GENOMIC DNA]</scope>
    <source>
        <strain evidence="5 6">DSM 26048</strain>
    </source>
</reference>
<evidence type="ECO:0000256" key="2">
    <source>
        <dbReference type="SAM" id="Phobius"/>
    </source>
</evidence>
<dbReference type="PANTHER" id="PTHR40047">
    <property type="entry name" value="UPF0703 PROTEIN YCGQ"/>
    <property type="match status" value="1"/>
</dbReference>
<dbReference type="InterPro" id="IPR048447">
    <property type="entry name" value="DUF1980_C"/>
</dbReference>
<evidence type="ECO:0000313" key="5">
    <source>
        <dbReference type="EMBL" id="MBP1992503.1"/>
    </source>
</evidence>
<proteinExistence type="predicted"/>
<keyword evidence="2" id="KW-0812">Transmembrane</keyword>
<dbReference type="EMBL" id="JAGGLB010000014">
    <property type="protein sequence ID" value="MBP1992503.1"/>
    <property type="molecule type" value="Genomic_DNA"/>
</dbReference>
<evidence type="ECO:0000259" key="4">
    <source>
        <dbReference type="Pfam" id="PF21537"/>
    </source>
</evidence>
<name>A0ABS4IY96_9BACL</name>
<dbReference type="NCBIfam" id="TIGR03943">
    <property type="entry name" value="TIGR03943 family putative permease subunit"/>
    <property type="match status" value="1"/>
</dbReference>
<feature type="transmembrane region" description="Helical" evidence="2">
    <location>
        <begin position="12"/>
        <end position="28"/>
    </location>
</feature>
<comment type="caution">
    <text evidence="5">The sequence shown here is derived from an EMBL/GenBank/DDBJ whole genome shotgun (WGS) entry which is preliminary data.</text>
</comment>